<evidence type="ECO:0000313" key="1">
    <source>
        <dbReference type="EMBL" id="QES43192.1"/>
    </source>
</evidence>
<proteinExistence type="predicted"/>
<accession>A0A5P2CK08</accession>
<sequence length="234" mass="25115">MNVGASDEVSTTSEISTGTDGALVNVRWVMPEGFFELPTEADSIEDLADQLIELAKEIIPKGTADMQYQWAAMCIATYDELVETGVQYAGFVITEVDGTRCTANVNLSLVDLAEEARLSPVQSTVKALRALGHGDVDEILLPCGPAVSWVGTRQAVIEAALAPSGRDEPFWTSFINVQVPLFNGTAVVLEMTTPTQEGWDVFSSMFAGVAKSLTLFDPVGNPMDTHGRLLEIDG</sequence>
<dbReference type="Proteomes" id="UP000324015">
    <property type="component" value="Chromosome"/>
</dbReference>
<dbReference type="EMBL" id="CP029191">
    <property type="protein sequence ID" value="QES43192.1"/>
    <property type="molecule type" value="Genomic_DNA"/>
</dbReference>
<evidence type="ECO:0000313" key="2">
    <source>
        <dbReference type="Proteomes" id="UP000324015"/>
    </source>
</evidence>
<dbReference type="RefSeq" id="WP_150185646.1">
    <property type="nucleotide sequence ID" value="NZ_CP029191.1"/>
</dbReference>
<gene>
    <name evidence="1" type="ORF">DEJ49_21355</name>
</gene>
<reference evidence="1 2" key="1">
    <citation type="submission" date="2018-05" db="EMBL/GenBank/DDBJ databases">
        <title>Streptomyces venezuelae.</title>
        <authorList>
            <person name="Kim W."/>
            <person name="Lee N."/>
            <person name="Cho B.-K."/>
        </authorList>
    </citation>
    <scope>NUCLEOTIDE SEQUENCE [LARGE SCALE GENOMIC DNA]</scope>
    <source>
        <strain evidence="1 2">ATCC 14585</strain>
    </source>
</reference>
<protein>
    <submittedName>
        <fullName evidence="1">Uncharacterized protein</fullName>
    </submittedName>
</protein>
<organism evidence="1 2">
    <name type="scientific">Streptomyces venezuelae</name>
    <dbReference type="NCBI Taxonomy" id="54571"/>
    <lineage>
        <taxon>Bacteria</taxon>
        <taxon>Bacillati</taxon>
        <taxon>Actinomycetota</taxon>
        <taxon>Actinomycetes</taxon>
        <taxon>Kitasatosporales</taxon>
        <taxon>Streptomycetaceae</taxon>
        <taxon>Streptomyces</taxon>
    </lineage>
</organism>
<name>A0A5P2CK08_STRVZ</name>
<dbReference type="AlphaFoldDB" id="A0A5P2CK08"/>